<evidence type="ECO:0000313" key="3">
    <source>
        <dbReference type="Proteomes" id="UP000002875"/>
    </source>
</evidence>
<dbReference type="SUPFAM" id="SSF51261">
    <property type="entry name" value="Duplicated hybrid motif"/>
    <property type="match status" value="1"/>
</dbReference>
<dbReference type="InterPro" id="IPR016047">
    <property type="entry name" value="M23ase_b-sheet_dom"/>
</dbReference>
<dbReference type="InterPro" id="IPR050570">
    <property type="entry name" value="Cell_wall_metabolism_enzyme"/>
</dbReference>
<sequence length="209" mass="23837">MGVLTSRVQKMKKIQLIILLLIFQSSLFAQNILPQEDYWETQLTPLIEVNDMLRLIYNDPFKETFLNAIPAGYPMNKSVNINSFYGVRNHPIHKVLLFHRGIDLKGATGEKAIATGDGDVIEVGFKTDLGNYIKIKHCYGFESIYGHLNKILVKKGHHVKRMQIIGEVGATGTVSGPHLHYTLKKNNQYIDPFDFLFMDFERGKIGMLR</sequence>
<dbReference type="Pfam" id="PF01551">
    <property type="entry name" value="Peptidase_M23"/>
    <property type="match status" value="1"/>
</dbReference>
<accession>A0ABN4AKT5</accession>
<dbReference type="EMBL" id="CP002961">
    <property type="protein sequence ID" value="AFK02521.1"/>
    <property type="molecule type" value="Genomic_DNA"/>
</dbReference>
<dbReference type="CDD" id="cd12797">
    <property type="entry name" value="M23_peptidase"/>
    <property type="match status" value="1"/>
</dbReference>
<proteinExistence type="predicted"/>
<gene>
    <name evidence="2" type="ordered locus">Emtol_1372</name>
</gene>
<dbReference type="Gene3D" id="2.70.70.10">
    <property type="entry name" value="Glucose Permease (Domain IIA)"/>
    <property type="match status" value="1"/>
</dbReference>
<evidence type="ECO:0000259" key="1">
    <source>
        <dbReference type="Pfam" id="PF01551"/>
    </source>
</evidence>
<dbReference type="PANTHER" id="PTHR21666:SF285">
    <property type="entry name" value="M23 FAMILY METALLOPEPTIDASE"/>
    <property type="match status" value="1"/>
</dbReference>
<feature type="domain" description="M23ase beta-sheet core" evidence="1">
    <location>
        <begin position="98"/>
        <end position="192"/>
    </location>
</feature>
<organism evidence="2 3">
    <name type="scientific">Emticicia oligotrophica (strain DSM 17448 / CIP 109782 / MTCC 6937 / GPTSA100-15)</name>
    <dbReference type="NCBI Taxonomy" id="929562"/>
    <lineage>
        <taxon>Bacteria</taxon>
        <taxon>Pseudomonadati</taxon>
        <taxon>Bacteroidota</taxon>
        <taxon>Cytophagia</taxon>
        <taxon>Cytophagales</taxon>
        <taxon>Leadbetterellaceae</taxon>
        <taxon>Emticicia</taxon>
    </lineage>
</organism>
<protein>
    <submittedName>
        <fullName evidence="2">Peptidase M23</fullName>
    </submittedName>
</protein>
<dbReference type="InterPro" id="IPR011055">
    <property type="entry name" value="Dup_hybrid_motif"/>
</dbReference>
<dbReference type="Proteomes" id="UP000002875">
    <property type="component" value="Chromosome"/>
</dbReference>
<evidence type="ECO:0000313" key="2">
    <source>
        <dbReference type="EMBL" id="AFK02521.1"/>
    </source>
</evidence>
<name>A0ABN4AKT5_EMTOG</name>
<reference evidence="2 3" key="1">
    <citation type="submission" date="2011-07" db="EMBL/GenBank/DDBJ databases">
        <title>The complete genome of chromosome of Emticicia oligotrophica DSM 17448.</title>
        <authorList>
            <consortium name="US DOE Joint Genome Institute (JGI-PGF)"/>
            <person name="Lucas S."/>
            <person name="Han J."/>
            <person name="Lapidus A."/>
            <person name="Bruce D."/>
            <person name="Goodwin L."/>
            <person name="Pitluck S."/>
            <person name="Peters L."/>
            <person name="Kyrpides N."/>
            <person name="Mavromatis K."/>
            <person name="Ivanova N."/>
            <person name="Ovchinnikova G."/>
            <person name="Teshima H."/>
            <person name="Detter J.C."/>
            <person name="Tapia R."/>
            <person name="Han C."/>
            <person name="Land M."/>
            <person name="Hauser L."/>
            <person name="Markowitz V."/>
            <person name="Cheng J.-F."/>
            <person name="Hugenholtz P."/>
            <person name="Woyke T."/>
            <person name="Wu D."/>
            <person name="Tindall B."/>
            <person name="Pomrenke H."/>
            <person name="Brambilla E."/>
            <person name="Klenk H.-P."/>
            <person name="Eisen J.A."/>
        </authorList>
    </citation>
    <scope>NUCLEOTIDE SEQUENCE [LARGE SCALE GENOMIC DNA]</scope>
    <source>
        <strain evidence="2 3">DSM 17448</strain>
    </source>
</reference>
<dbReference type="PANTHER" id="PTHR21666">
    <property type="entry name" value="PEPTIDASE-RELATED"/>
    <property type="match status" value="1"/>
</dbReference>
<keyword evidence="3" id="KW-1185">Reference proteome</keyword>